<protein>
    <submittedName>
        <fullName evidence="4">Xanthine dehydrogenase family protein subunit M</fullName>
    </submittedName>
</protein>
<organism evidence="4 5">
    <name type="scientific">Pseudolabrys taiwanensis</name>
    <dbReference type="NCBI Taxonomy" id="331696"/>
    <lineage>
        <taxon>Bacteria</taxon>
        <taxon>Pseudomonadati</taxon>
        <taxon>Pseudomonadota</taxon>
        <taxon>Alphaproteobacteria</taxon>
        <taxon>Hyphomicrobiales</taxon>
        <taxon>Xanthobacteraceae</taxon>
        <taxon>Pseudolabrys</taxon>
    </lineage>
</organism>
<dbReference type="InterPro" id="IPR036683">
    <property type="entry name" value="CO_DH_flav_C_dom_sf"/>
</dbReference>
<dbReference type="EMBL" id="CP031417">
    <property type="protein sequence ID" value="AXK83692.1"/>
    <property type="molecule type" value="Genomic_DNA"/>
</dbReference>
<dbReference type="SUPFAM" id="SSF56176">
    <property type="entry name" value="FAD-binding/transporter-associated domain-like"/>
    <property type="match status" value="1"/>
</dbReference>
<dbReference type="Pfam" id="PF03450">
    <property type="entry name" value="CO_deh_flav_C"/>
    <property type="match status" value="1"/>
</dbReference>
<sequence length="343" mass="36808">MRPFHYTRADNASAAIAAQQAQASIDKNEPSVFARSQYLDGGTNLMDLMRIDVMRPENVTDINGLSRTPSGNIQLGSKGLWLGAMARMAEAADHPDVKQAYPVIAQSLMLAASAQIRNMASLGGNVLQRTRCSYFRDTSYTTCNKRNPGAGCAAMDGVNRMHAILGVSDQCIATYAGDFAHALIALEAVVDIAGPNGSRTIPFAKLHKAPGDTPHIETTLQPGELITAFVVPPAPFAKRSLYLKVRDRESYEFALASAAVALDMDGDTVREARIALGGVSALPWRARTAEEAIKGQTLTDGVLQAAANTAYAESKPRGDNKFKVELGRQTLMRALREAAAMEI</sequence>
<name>A0A346A3E5_9HYPH</name>
<dbReference type="InterPro" id="IPR016166">
    <property type="entry name" value="FAD-bd_PCMH"/>
</dbReference>
<dbReference type="KEGG" id="ptaw:DW352_26090"/>
<dbReference type="OrthoDB" id="9814706at2"/>
<dbReference type="Gene3D" id="3.30.465.10">
    <property type="match status" value="2"/>
</dbReference>
<dbReference type="PANTHER" id="PTHR42659">
    <property type="entry name" value="XANTHINE DEHYDROGENASE SUBUNIT C-RELATED"/>
    <property type="match status" value="1"/>
</dbReference>
<dbReference type="GO" id="GO:0016491">
    <property type="term" value="F:oxidoreductase activity"/>
    <property type="evidence" value="ECO:0007669"/>
    <property type="project" value="InterPro"/>
</dbReference>
<dbReference type="InterPro" id="IPR051312">
    <property type="entry name" value="Diverse_Substr_Oxidored"/>
</dbReference>
<keyword evidence="2" id="KW-0274">FAD</keyword>
<dbReference type="InterPro" id="IPR005107">
    <property type="entry name" value="CO_DH_flav_C"/>
</dbReference>
<feature type="domain" description="FAD-binding PCMH-type" evidence="3">
    <location>
        <begin position="1"/>
        <end position="236"/>
    </location>
</feature>
<dbReference type="Pfam" id="PF00941">
    <property type="entry name" value="FAD_binding_5"/>
    <property type="match status" value="1"/>
</dbReference>
<dbReference type="SMART" id="SM01092">
    <property type="entry name" value="CO_deh_flav_C"/>
    <property type="match status" value="1"/>
</dbReference>
<reference evidence="4 5" key="1">
    <citation type="submission" date="2018-07" db="EMBL/GenBank/DDBJ databases">
        <authorList>
            <person name="Quirk P.G."/>
            <person name="Krulwich T.A."/>
        </authorList>
    </citation>
    <scope>NUCLEOTIDE SEQUENCE [LARGE SCALE GENOMIC DNA]</scope>
    <source>
        <strain evidence="4 5">CC-BB4</strain>
    </source>
</reference>
<dbReference type="PANTHER" id="PTHR42659:SF1">
    <property type="entry name" value="OXIDOREDUCTASE"/>
    <property type="match status" value="1"/>
</dbReference>
<evidence type="ECO:0000256" key="1">
    <source>
        <dbReference type="ARBA" id="ARBA00022630"/>
    </source>
</evidence>
<dbReference type="AlphaFoldDB" id="A0A346A3E5"/>
<dbReference type="InterPro" id="IPR036318">
    <property type="entry name" value="FAD-bd_PCMH-like_sf"/>
</dbReference>
<dbReference type="RefSeq" id="WP_115694071.1">
    <property type="nucleotide sequence ID" value="NZ_CP031417.1"/>
</dbReference>
<gene>
    <name evidence="4" type="ORF">DW352_26090</name>
</gene>
<dbReference type="GO" id="GO:0071949">
    <property type="term" value="F:FAD binding"/>
    <property type="evidence" value="ECO:0007669"/>
    <property type="project" value="InterPro"/>
</dbReference>
<dbReference type="SUPFAM" id="SSF55447">
    <property type="entry name" value="CO dehydrogenase flavoprotein C-terminal domain-like"/>
    <property type="match status" value="1"/>
</dbReference>
<dbReference type="InterPro" id="IPR002346">
    <property type="entry name" value="Mopterin_DH_FAD-bd"/>
</dbReference>
<accession>A0A346A3E5</accession>
<evidence type="ECO:0000259" key="3">
    <source>
        <dbReference type="PROSITE" id="PS51387"/>
    </source>
</evidence>
<dbReference type="Proteomes" id="UP000254889">
    <property type="component" value="Chromosome"/>
</dbReference>
<dbReference type="Gene3D" id="3.30.390.50">
    <property type="entry name" value="CO dehydrogenase flavoprotein, C-terminal domain"/>
    <property type="match status" value="1"/>
</dbReference>
<keyword evidence="1" id="KW-0285">Flavoprotein</keyword>
<keyword evidence="5" id="KW-1185">Reference proteome</keyword>
<dbReference type="InterPro" id="IPR016167">
    <property type="entry name" value="FAD-bd_PCMH_sub1"/>
</dbReference>
<dbReference type="Gene3D" id="3.30.43.10">
    <property type="entry name" value="Uridine Diphospho-n-acetylenolpyruvylglucosamine Reductase, domain 2"/>
    <property type="match status" value="1"/>
</dbReference>
<dbReference type="InterPro" id="IPR016169">
    <property type="entry name" value="FAD-bd_PCMH_sub2"/>
</dbReference>
<evidence type="ECO:0000313" key="5">
    <source>
        <dbReference type="Proteomes" id="UP000254889"/>
    </source>
</evidence>
<proteinExistence type="predicted"/>
<evidence type="ECO:0000313" key="4">
    <source>
        <dbReference type="EMBL" id="AXK83692.1"/>
    </source>
</evidence>
<dbReference type="PROSITE" id="PS51387">
    <property type="entry name" value="FAD_PCMH"/>
    <property type="match status" value="1"/>
</dbReference>
<evidence type="ECO:0000256" key="2">
    <source>
        <dbReference type="ARBA" id="ARBA00022827"/>
    </source>
</evidence>